<name>A0A061GIA1_THECC</name>
<keyword evidence="4 6" id="KW-0472">Membrane</keyword>
<feature type="transmembrane region" description="Helical" evidence="6">
    <location>
        <begin position="156"/>
        <end position="182"/>
    </location>
</feature>
<evidence type="ECO:0000256" key="5">
    <source>
        <dbReference type="SAM" id="MobiDB-lite"/>
    </source>
</evidence>
<feature type="transmembrane region" description="Helical" evidence="6">
    <location>
        <begin position="456"/>
        <end position="476"/>
    </location>
</feature>
<dbReference type="NCBIfam" id="TIGR00785">
    <property type="entry name" value="dass"/>
    <property type="match status" value="1"/>
</dbReference>
<protein>
    <submittedName>
        <fullName evidence="7">Tonoplast dicarboxylate transporter isoform 1</fullName>
    </submittedName>
</protein>
<gene>
    <name evidence="7" type="ORF">TCM_030373</name>
</gene>
<keyword evidence="3 6" id="KW-1133">Transmembrane helix</keyword>
<evidence type="ECO:0000256" key="3">
    <source>
        <dbReference type="ARBA" id="ARBA00022989"/>
    </source>
</evidence>
<comment type="subcellular location">
    <subcellularLocation>
        <location evidence="1">Membrane</location>
        <topology evidence="1">Multi-pass membrane protein</topology>
    </subcellularLocation>
</comment>
<dbReference type="GO" id="GO:0022857">
    <property type="term" value="F:transmembrane transporter activity"/>
    <property type="evidence" value="ECO:0000318"/>
    <property type="project" value="GO_Central"/>
</dbReference>
<dbReference type="HOGENOM" id="CLU_005170_9_0_1"/>
<feature type="transmembrane region" description="Helical" evidence="6">
    <location>
        <begin position="116"/>
        <end position="135"/>
    </location>
</feature>
<dbReference type="PANTHER" id="PTHR10283:SF82">
    <property type="entry name" value="SOLUTE CARRIER FAMILY 13 MEMBER 2"/>
    <property type="match status" value="1"/>
</dbReference>
<dbReference type="GO" id="GO:0015140">
    <property type="term" value="F:malate transmembrane transporter activity"/>
    <property type="evidence" value="ECO:0007669"/>
    <property type="project" value="UniProtKB-ARBA"/>
</dbReference>
<dbReference type="GO" id="GO:0055085">
    <property type="term" value="P:transmembrane transport"/>
    <property type="evidence" value="ECO:0000318"/>
    <property type="project" value="GO_Central"/>
</dbReference>
<dbReference type="InParanoid" id="A0A061GIA1"/>
<proteinExistence type="predicted"/>
<dbReference type="PANTHER" id="PTHR10283">
    <property type="entry name" value="SOLUTE CARRIER FAMILY 13 MEMBER"/>
    <property type="match status" value="1"/>
</dbReference>
<evidence type="ECO:0000256" key="6">
    <source>
        <dbReference type="SAM" id="Phobius"/>
    </source>
</evidence>
<dbReference type="GO" id="GO:0005886">
    <property type="term" value="C:plasma membrane"/>
    <property type="evidence" value="ECO:0000318"/>
    <property type="project" value="GO_Central"/>
</dbReference>
<dbReference type="eggNOG" id="KOG1281">
    <property type="taxonomic scope" value="Eukaryota"/>
</dbReference>
<evidence type="ECO:0000256" key="2">
    <source>
        <dbReference type="ARBA" id="ARBA00022692"/>
    </source>
</evidence>
<dbReference type="Gramene" id="EOY28897">
    <property type="protein sequence ID" value="EOY28897"/>
    <property type="gene ID" value="TCM_030373"/>
</dbReference>
<keyword evidence="2 6" id="KW-0812">Transmembrane</keyword>
<dbReference type="STRING" id="3641.A0A061GIA1"/>
<feature type="transmembrane region" description="Helical" evidence="6">
    <location>
        <begin position="416"/>
        <end position="435"/>
    </location>
</feature>
<dbReference type="Proteomes" id="UP000026915">
    <property type="component" value="Chromosome 6"/>
</dbReference>
<dbReference type="FunCoup" id="A0A061GIA1">
    <property type="interactions" value="335"/>
</dbReference>
<organism evidence="7 8">
    <name type="scientific">Theobroma cacao</name>
    <name type="common">Cacao</name>
    <name type="synonym">Cocoa</name>
    <dbReference type="NCBI Taxonomy" id="3641"/>
    <lineage>
        <taxon>Eukaryota</taxon>
        <taxon>Viridiplantae</taxon>
        <taxon>Streptophyta</taxon>
        <taxon>Embryophyta</taxon>
        <taxon>Tracheophyta</taxon>
        <taxon>Spermatophyta</taxon>
        <taxon>Magnoliopsida</taxon>
        <taxon>eudicotyledons</taxon>
        <taxon>Gunneridae</taxon>
        <taxon>Pentapetalae</taxon>
        <taxon>rosids</taxon>
        <taxon>malvids</taxon>
        <taxon>Malvales</taxon>
        <taxon>Malvaceae</taxon>
        <taxon>Byttnerioideae</taxon>
        <taxon>Theobroma</taxon>
    </lineage>
</organism>
<evidence type="ECO:0000313" key="7">
    <source>
        <dbReference type="EMBL" id="EOY28897.1"/>
    </source>
</evidence>
<feature type="transmembrane region" description="Helical" evidence="6">
    <location>
        <begin position="71"/>
        <end position="96"/>
    </location>
</feature>
<dbReference type="CDD" id="cd01115">
    <property type="entry name" value="SLC13_permease"/>
    <property type="match status" value="1"/>
</dbReference>
<feature type="transmembrane region" description="Helical" evidence="6">
    <location>
        <begin position="298"/>
        <end position="322"/>
    </location>
</feature>
<feature type="transmembrane region" description="Helical" evidence="6">
    <location>
        <begin position="41"/>
        <end position="59"/>
    </location>
</feature>
<feature type="compositionally biased region" description="Basic and acidic residues" evidence="5">
    <location>
        <begin position="1"/>
        <end position="12"/>
    </location>
</feature>
<dbReference type="AlphaFoldDB" id="A0A061GIA1"/>
<dbReference type="EMBL" id="CM001884">
    <property type="protein sequence ID" value="EOY28897.1"/>
    <property type="molecule type" value="Genomic_DNA"/>
</dbReference>
<sequence length="652" mass="71019">MKGNHDSDDDPKSPLLPVNDPVEPSSRSPFSLKSLVTLKSLYVLLGPLLCTVICLCVKFDGPVASRNMLALLAWVFAWWLTEAVPMPITSMAPLFLFPLFGIASADSVAHSYMDDVITLVLGSFILVLAVERYNIHRRLALNITLRFCGDPVNPPLLLLGICATTFFVSMWMHNVACAVMMMPVATGILQRLPVGPTRSTLVGNFCRAVVLGVTYAAPIGGMSTLTGTGVNLILVAMWKSSSQEADSIGFNTWFFFGFPLALLIFFALWAILCLLYLSRGSSQALSAYLDKAHLKRELDTLGPMAFAEKMILAVFGMLIALWMTRSITEDIPGWGALFNGRVGDGTVSVMMATLLFIIPNKKRKGEKLMDWNECKKLPWNIILLLGAGFAIADGVQSSGLADVLSKTLDFLEQAPYLAIAPAVCLISAIITEFITSNDATATLLLPLLIQMAKTMHVHPLLLMIPGAVGSQFAFMLPTGTPSNIVGFTTGHINIQDMIKTGLPLKIAGTAILSFLMPTLGEQQQQDIRWNPSIPVSPRAGFLTVLFLASMDNESVSHFLHCHRTSPKSLILGHLPTSMSKTKKCRNPLFFLPRWATGLQHPHGDMVALAWRNSPSAQFPSPRSGTHLHLLPPMTFPAGLAVPESSYTAYHIT</sequence>
<evidence type="ECO:0000256" key="4">
    <source>
        <dbReference type="ARBA" id="ARBA00023136"/>
    </source>
</evidence>
<feature type="transmembrane region" description="Helical" evidence="6">
    <location>
        <begin position="253"/>
        <end position="277"/>
    </location>
</feature>
<feature type="transmembrane region" description="Helical" evidence="6">
    <location>
        <begin position="379"/>
        <end position="396"/>
    </location>
</feature>
<accession>A0A061GIA1</accession>
<keyword evidence="8" id="KW-1185">Reference proteome</keyword>
<dbReference type="InterPro" id="IPR001898">
    <property type="entry name" value="SLC13A/DASS"/>
</dbReference>
<evidence type="ECO:0000256" key="1">
    <source>
        <dbReference type="ARBA" id="ARBA00004141"/>
    </source>
</evidence>
<reference evidence="7 8" key="1">
    <citation type="journal article" date="2013" name="Genome Biol.">
        <title>The genome sequence of the most widely cultivated cacao type and its use to identify candidate genes regulating pod color.</title>
        <authorList>
            <person name="Motamayor J.C."/>
            <person name="Mockaitis K."/>
            <person name="Schmutz J."/>
            <person name="Haiminen N."/>
            <person name="Iii D.L."/>
            <person name="Cornejo O."/>
            <person name="Findley S.D."/>
            <person name="Zheng P."/>
            <person name="Utro F."/>
            <person name="Royaert S."/>
            <person name="Saski C."/>
            <person name="Jenkins J."/>
            <person name="Podicheti R."/>
            <person name="Zhao M."/>
            <person name="Scheffler B.E."/>
            <person name="Stack J.C."/>
            <person name="Feltus F.A."/>
            <person name="Mustiga G.M."/>
            <person name="Amores F."/>
            <person name="Phillips W."/>
            <person name="Marelli J.P."/>
            <person name="May G.D."/>
            <person name="Shapiro H."/>
            <person name="Ma J."/>
            <person name="Bustamante C.D."/>
            <person name="Schnell R.J."/>
            <person name="Main D."/>
            <person name="Gilbert D."/>
            <person name="Parida L."/>
            <person name="Kuhn D.N."/>
        </authorList>
    </citation>
    <scope>NUCLEOTIDE SEQUENCE [LARGE SCALE GENOMIC DNA]</scope>
    <source>
        <strain evidence="8">cv. Matina 1-6</strain>
    </source>
</reference>
<feature type="region of interest" description="Disordered" evidence="5">
    <location>
        <begin position="1"/>
        <end position="28"/>
    </location>
</feature>
<dbReference type="Pfam" id="PF00939">
    <property type="entry name" value="Na_sulph_symp"/>
    <property type="match status" value="1"/>
</dbReference>
<evidence type="ECO:0000313" key="8">
    <source>
        <dbReference type="Proteomes" id="UP000026915"/>
    </source>
</evidence>